<dbReference type="EMBL" id="CP001050">
    <property type="protein sequence ID" value="ACF29327.1"/>
    <property type="molecule type" value="Genomic_DNA"/>
</dbReference>
<evidence type="ECO:0000256" key="1">
    <source>
        <dbReference type="SAM" id="MobiDB-lite"/>
    </source>
</evidence>
<dbReference type="AlphaFoldDB" id="B4RKH5"/>
<feature type="region of interest" description="Disordered" evidence="1">
    <location>
        <begin position="37"/>
        <end position="68"/>
    </location>
</feature>
<name>B4RKH5_NEIG2</name>
<evidence type="ECO:0000313" key="3">
    <source>
        <dbReference type="Proteomes" id="UP000002564"/>
    </source>
</evidence>
<sequence length="68" mass="7829">MCPFSAHLLPPFPRLSQREIRIPPQRNCLLPSVLHKRQLPTPSARRVDPQSQPPRPTTYTAYRAASHF</sequence>
<proteinExistence type="predicted"/>
<evidence type="ECO:0000313" key="2">
    <source>
        <dbReference type="EMBL" id="ACF29327.1"/>
    </source>
</evidence>
<organism evidence="2 3">
    <name type="scientific">Neisseria gonorrhoeae (strain NCCP11945)</name>
    <dbReference type="NCBI Taxonomy" id="521006"/>
    <lineage>
        <taxon>Bacteria</taxon>
        <taxon>Pseudomonadati</taxon>
        <taxon>Pseudomonadota</taxon>
        <taxon>Betaproteobacteria</taxon>
        <taxon>Neisseriales</taxon>
        <taxon>Neisseriaceae</taxon>
        <taxon>Neisseria</taxon>
    </lineage>
</organism>
<dbReference type="Proteomes" id="UP000002564">
    <property type="component" value="Chromosome"/>
</dbReference>
<accession>B4RKH5</accession>
<gene>
    <name evidence="2" type="ordered locus">NGK_0636</name>
</gene>
<reference evidence="2 3" key="1">
    <citation type="journal article" date="2008" name="J. Bacteriol.">
        <title>Complete genome sequence of Neisseria gonorrhoeae NCCP11945.</title>
        <authorList>
            <person name="Chung G.T."/>
            <person name="Yoo J.S."/>
            <person name="Oh H.B."/>
            <person name="Lee Y.S."/>
            <person name="Cha S.H."/>
            <person name="Kim S.J."/>
            <person name="Yoo C.K."/>
        </authorList>
    </citation>
    <scope>NUCLEOTIDE SEQUENCE [LARGE SCALE GENOMIC DNA]</scope>
    <source>
        <strain evidence="2 3">NCCP11945</strain>
    </source>
</reference>
<dbReference type="KEGG" id="ngk:NGK_0636"/>
<protein>
    <submittedName>
        <fullName evidence="2">Myb protein</fullName>
    </submittedName>
</protein>
<dbReference type="HOGENOM" id="CLU_2789614_0_0_4"/>